<reference evidence="1" key="1">
    <citation type="submission" date="2020-10" db="EMBL/GenBank/DDBJ databases">
        <authorList>
            <person name="Delgado J.A."/>
            <person name="Gonzalez J.M."/>
        </authorList>
    </citation>
    <scope>NUCLEOTIDE SEQUENCE</scope>
    <source>
        <strain evidence="1">23.6</strain>
    </source>
</reference>
<dbReference type="Proteomes" id="UP001058458">
    <property type="component" value="Chromosome"/>
</dbReference>
<proteinExistence type="predicted"/>
<organism evidence="1 2">
    <name type="scientific">Parageobacillus thermoglucosidasius</name>
    <name type="common">Geobacillus thermoglucosidasius</name>
    <dbReference type="NCBI Taxonomy" id="1426"/>
    <lineage>
        <taxon>Bacteria</taxon>
        <taxon>Bacillati</taxon>
        <taxon>Bacillota</taxon>
        <taxon>Bacilli</taxon>
        <taxon>Bacillales</taxon>
        <taxon>Anoxybacillaceae</taxon>
        <taxon>Parageobacillus</taxon>
    </lineage>
</organism>
<sequence>MEELALSLREERSDAVLKGFALLLILYASEKLLCESGSAYESVDSWKLPWGIYHILSNRICAMALCYCAGHRIGNRIANGLACIAQGFAEARQIFANGYYFFINRTSII</sequence>
<evidence type="ECO:0000313" key="2">
    <source>
        <dbReference type="Proteomes" id="UP001058458"/>
    </source>
</evidence>
<accession>A0AB38QWF6</accession>
<name>A0AB38QWF6_PARTM</name>
<dbReference type="AlphaFoldDB" id="A0AB38QWF6"/>
<dbReference type="EMBL" id="CP063414">
    <property type="protein sequence ID" value="UOE74799.1"/>
    <property type="molecule type" value="Genomic_DNA"/>
</dbReference>
<protein>
    <submittedName>
        <fullName evidence="1">Uncharacterized protein</fullName>
    </submittedName>
</protein>
<gene>
    <name evidence="1" type="ORF">IMI45_10455</name>
</gene>
<evidence type="ECO:0000313" key="1">
    <source>
        <dbReference type="EMBL" id="UOE74799.1"/>
    </source>
</evidence>